<protein>
    <submittedName>
        <fullName evidence="8">RDD family protein</fullName>
    </submittedName>
</protein>
<feature type="transmembrane region" description="Helical" evidence="6">
    <location>
        <begin position="21"/>
        <end position="42"/>
    </location>
</feature>
<evidence type="ECO:0000313" key="8">
    <source>
        <dbReference type="EMBL" id="MYN07638.1"/>
    </source>
</evidence>
<evidence type="ECO:0000256" key="2">
    <source>
        <dbReference type="ARBA" id="ARBA00022475"/>
    </source>
</evidence>
<evidence type="ECO:0000256" key="4">
    <source>
        <dbReference type="ARBA" id="ARBA00022989"/>
    </source>
</evidence>
<accession>A0A7X4HAG7</accession>
<reference evidence="8 9" key="1">
    <citation type="submission" date="2019-12" db="EMBL/GenBank/DDBJ databases">
        <title>Novel species isolated from a subtropical stream in China.</title>
        <authorList>
            <person name="Lu H."/>
        </authorList>
    </citation>
    <scope>NUCLEOTIDE SEQUENCE [LARGE SCALE GENOMIC DNA]</scope>
    <source>
        <strain evidence="8 9">FT127W</strain>
    </source>
</reference>
<dbReference type="PANTHER" id="PTHR36115:SF10">
    <property type="entry name" value="RDD DOMAIN-CONTAINING PROTEIN"/>
    <property type="match status" value="1"/>
</dbReference>
<evidence type="ECO:0000256" key="5">
    <source>
        <dbReference type="ARBA" id="ARBA00023136"/>
    </source>
</evidence>
<dbReference type="PANTHER" id="PTHR36115">
    <property type="entry name" value="PROLINE-RICH ANTIGEN HOMOLOG-RELATED"/>
    <property type="match status" value="1"/>
</dbReference>
<organism evidence="8 9">
    <name type="scientific">Pseudoduganella aquatica</name>
    <dbReference type="NCBI Taxonomy" id="2660641"/>
    <lineage>
        <taxon>Bacteria</taxon>
        <taxon>Pseudomonadati</taxon>
        <taxon>Pseudomonadota</taxon>
        <taxon>Betaproteobacteria</taxon>
        <taxon>Burkholderiales</taxon>
        <taxon>Oxalobacteraceae</taxon>
        <taxon>Telluria group</taxon>
        <taxon>Pseudoduganella</taxon>
    </lineage>
</organism>
<evidence type="ECO:0000256" key="6">
    <source>
        <dbReference type="SAM" id="Phobius"/>
    </source>
</evidence>
<evidence type="ECO:0000256" key="1">
    <source>
        <dbReference type="ARBA" id="ARBA00004651"/>
    </source>
</evidence>
<dbReference type="AlphaFoldDB" id="A0A7X4HAG7"/>
<evidence type="ECO:0000259" key="7">
    <source>
        <dbReference type="Pfam" id="PF06271"/>
    </source>
</evidence>
<dbReference type="GO" id="GO:0005886">
    <property type="term" value="C:plasma membrane"/>
    <property type="evidence" value="ECO:0007669"/>
    <property type="project" value="UniProtKB-SubCell"/>
</dbReference>
<keyword evidence="5 6" id="KW-0472">Membrane</keyword>
<gene>
    <name evidence="8" type="ORF">GTP77_09810</name>
</gene>
<feature type="transmembrane region" description="Helical" evidence="6">
    <location>
        <begin position="104"/>
        <end position="122"/>
    </location>
</feature>
<keyword evidence="3 6" id="KW-0812">Transmembrane</keyword>
<evidence type="ECO:0000256" key="3">
    <source>
        <dbReference type="ARBA" id="ARBA00022692"/>
    </source>
</evidence>
<comment type="subcellular location">
    <subcellularLocation>
        <location evidence="1">Cell membrane</location>
        <topology evidence="1">Multi-pass membrane protein</topology>
    </subcellularLocation>
</comment>
<evidence type="ECO:0000313" key="9">
    <source>
        <dbReference type="Proteomes" id="UP000450676"/>
    </source>
</evidence>
<dbReference type="Pfam" id="PF06271">
    <property type="entry name" value="RDD"/>
    <property type="match status" value="1"/>
</dbReference>
<dbReference type="Proteomes" id="UP000450676">
    <property type="component" value="Unassembled WGS sequence"/>
</dbReference>
<proteinExistence type="predicted"/>
<name>A0A7X4HAG7_9BURK</name>
<feature type="transmembrane region" description="Helical" evidence="6">
    <location>
        <begin position="128"/>
        <end position="145"/>
    </location>
</feature>
<comment type="caution">
    <text evidence="8">The sequence shown here is derived from an EMBL/GenBank/DDBJ whole genome shotgun (WGS) entry which is preliminary data.</text>
</comment>
<keyword evidence="4 6" id="KW-1133">Transmembrane helix</keyword>
<sequence length="177" mass="19928">MSNSMPIEQPAPTVKRRLISMVYELLLAFAVLFLPFLIFEIVSGASHTPVAEHMRQMLAFLVLGAYFIHQWVREGQTLAMRTWRIKVVLPGHAHVPPKIAALRYLLSWGWVLPALVVDYAFGLSRWQALNAIGAGILAWALTAFFNKDRQFLHDRIAGTRLVQLPKPAEKGKEQAAT</sequence>
<dbReference type="EMBL" id="WWCU01000008">
    <property type="protein sequence ID" value="MYN07638.1"/>
    <property type="molecule type" value="Genomic_DNA"/>
</dbReference>
<dbReference type="InterPro" id="IPR010432">
    <property type="entry name" value="RDD"/>
</dbReference>
<feature type="transmembrane region" description="Helical" evidence="6">
    <location>
        <begin position="54"/>
        <end position="72"/>
    </location>
</feature>
<keyword evidence="2" id="KW-1003">Cell membrane</keyword>
<keyword evidence="9" id="KW-1185">Reference proteome</keyword>
<dbReference type="InterPro" id="IPR051791">
    <property type="entry name" value="Pra-immunoreactive"/>
</dbReference>
<feature type="domain" description="RDD" evidence="7">
    <location>
        <begin position="12"/>
        <end position="158"/>
    </location>
</feature>